<keyword evidence="1" id="KW-0812">Transmembrane</keyword>
<accession>U5SBL7</accession>
<dbReference type="AlphaFoldDB" id="U5SBL7"/>
<dbReference type="eggNOG" id="COG4768">
    <property type="taxonomic scope" value="Bacteria"/>
</dbReference>
<organism evidence="2 3">
    <name type="scientific">Carnobacterium inhibens subsp. gilichinskyi</name>
    <dbReference type="NCBI Taxonomy" id="1266845"/>
    <lineage>
        <taxon>Bacteria</taxon>
        <taxon>Bacillati</taxon>
        <taxon>Bacillota</taxon>
        <taxon>Bacilli</taxon>
        <taxon>Lactobacillales</taxon>
        <taxon>Carnobacteriaceae</taxon>
        <taxon>Carnobacterium</taxon>
    </lineage>
</organism>
<sequence length="148" mass="15624">MTGGEIAALIAAIAFAALVVFLIIVLLKVSKVIGEVQKTVNEANKSISVLTKDADSLLIEVEGLLNKSNTTLDDVNGKLGKTDPLFRAIGDLGATVSSLNDSTRNLTSHVAGATKKTAQTGMVTKVGKTAVNMNKKRKDKKENESRTN</sequence>
<dbReference type="PANTHER" id="PTHR40070">
    <property type="entry name" value="UPF0478 PROTEIN YTXG"/>
    <property type="match status" value="1"/>
</dbReference>
<dbReference type="STRING" id="1266845.Q783_02740"/>
<name>U5SBL7_9LACT</name>
<dbReference type="PATRIC" id="fig|1266845.5.peg.489"/>
<gene>
    <name evidence="2" type="ORF">Q783_02740</name>
</gene>
<feature type="transmembrane region" description="Helical" evidence="1">
    <location>
        <begin position="6"/>
        <end position="27"/>
    </location>
</feature>
<dbReference type="KEGG" id="caw:Q783_02740"/>
<keyword evidence="1" id="KW-1133">Transmembrane helix</keyword>
<evidence type="ECO:0000313" key="2">
    <source>
        <dbReference type="EMBL" id="AGY81217.1"/>
    </source>
</evidence>
<dbReference type="EMBL" id="CP006812">
    <property type="protein sequence ID" value="AGY81217.1"/>
    <property type="molecule type" value="Genomic_DNA"/>
</dbReference>
<dbReference type="RefSeq" id="WP_023177129.1">
    <property type="nucleotide sequence ID" value="NC_022606.1"/>
</dbReference>
<dbReference type="PANTHER" id="PTHR40070:SF1">
    <property type="entry name" value="UPF0478 PROTEIN YTXG"/>
    <property type="match status" value="1"/>
</dbReference>
<reference evidence="2 3" key="1">
    <citation type="journal article" date="2013" name="Genome Announc.">
        <title>Complete Genome Sequence of Carnobacterium gilichinskyi Strain WN1359T (DSM 27470T).</title>
        <authorList>
            <person name="Leonard M.T."/>
            <person name="Panayotova N."/>
            <person name="Farmerie W.G."/>
            <person name="Triplett E.W."/>
            <person name="Nicholson W.L."/>
        </authorList>
    </citation>
    <scope>NUCLEOTIDE SEQUENCE [LARGE SCALE GENOMIC DNA]</scope>
    <source>
        <strain evidence="2 3">WN1359</strain>
    </source>
</reference>
<evidence type="ECO:0000313" key="3">
    <source>
        <dbReference type="Proteomes" id="UP000017469"/>
    </source>
</evidence>
<proteinExistence type="predicted"/>
<evidence type="ECO:0000256" key="1">
    <source>
        <dbReference type="SAM" id="Phobius"/>
    </source>
</evidence>
<dbReference type="HOGENOM" id="CLU_115870_4_2_9"/>
<keyword evidence="1" id="KW-0472">Membrane</keyword>
<evidence type="ECO:0008006" key="4">
    <source>
        <dbReference type="Google" id="ProtNLM"/>
    </source>
</evidence>
<dbReference type="Proteomes" id="UP000017469">
    <property type="component" value="Chromosome"/>
</dbReference>
<dbReference type="InterPro" id="IPR009293">
    <property type="entry name" value="UPF0478"/>
</dbReference>
<dbReference type="Pfam" id="PF06103">
    <property type="entry name" value="DUF948"/>
    <property type="match status" value="1"/>
</dbReference>
<protein>
    <recommendedName>
        <fullName evidence="4">General stress protein</fullName>
    </recommendedName>
</protein>